<dbReference type="EMBL" id="CP029803">
    <property type="protein sequence ID" value="AWT60926.1"/>
    <property type="molecule type" value="Genomic_DNA"/>
</dbReference>
<feature type="transmembrane region" description="Helical" evidence="8">
    <location>
        <begin position="170"/>
        <end position="190"/>
    </location>
</feature>
<dbReference type="AlphaFoldDB" id="A0A2Z4AI21"/>
<evidence type="ECO:0000256" key="5">
    <source>
        <dbReference type="ARBA" id="ARBA00022692"/>
    </source>
</evidence>
<evidence type="ECO:0000313" key="10">
    <source>
        <dbReference type="Proteomes" id="UP000247465"/>
    </source>
</evidence>
<evidence type="ECO:0000256" key="6">
    <source>
        <dbReference type="ARBA" id="ARBA00022989"/>
    </source>
</evidence>
<dbReference type="PANTHER" id="PTHR30269">
    <property type="entry name" value="TRANSMEMBRANE PROTEIN YFCA"/>
    <property type="match status" value="1"/>
</dbReference>
<feature type="transmembrane region" description="Helical" evidence="8">
    <location>
        <begin position="7"/>
        <end position="37"/>
    </location>
</feature>
<dbReference type="InterPro" id="IPR002781">
    <property type="entry name" value="TM_pro_TauE-like"/>
</dbReference>
<accession>A0A2Z4AI21</accession>
<comment type="similarity">
    <text evidence="2 8">Belongs to the 4-toluene sulfonate uptake permease (TSUP) (TC 2.A.102) family.</text>
</comment>
<evidence type="ECO:0000256" key="3">
    <source>
        <dbReference type="ARBA" id="ARBA00022448"/>
    </source>
</evidence>
<feature type="transmembrane region" description="Helical" evidence="8">
    <location>
        <begin position="136"/>
        <end position="158"/>
    </location>
</feature>
<keyword evidence="3" id="KW-0813">Transport</keyword>
<dbReference type="InterPro" id="IPR052017">
    <property type="entry name" value="TSUP"/>
</dbReference>
<protein>
    <recommendedName>
        <fullName evidence="8">Probable membrane transporter protein</fullName>
    </recommendedName>
</protein>
<sequence>MDIQSWSIFIVAGLMVGFSKSAVPGLGILVVPVLVIIFPPKEAVGVLAPMLLTGDFFSVVWYRHHANWPRLLGLIPGLIAGITVGGFVLWWLNNATLLPLLGWLILLLLGLHLAGQQISRHFISNQKSVVLMMGGLAGFATTVGNVAGPIMSIYLLAMGFSKEKFIGTGAWYYLIINGIKIPLYIGLGMITWHSLRFNALIVPAIALGAFLGKWTLPHIQPKLFDAAVIALTALGALRMILIALVPES</sequence>
<evidence type="ECO:0000256" key="8">
    <source>
        <dbReference type="RuleBase" id="RU363041"/>
    </source>
</evidence>
<dbReference type="KEGG" id="mtar:DF168_02151"/>
<feature type="transmembrane region" description="Helical" evidence="8">
    <location>
        <begin position="197"/>
        <end position="214"/>
    </location>
</feature>
<dbReference type="GO" id="GO:0005886">
    <property type="term" value="C:plasma membrane"/>
    <property type="evidence" value="ECO:0007669"/>
    <property type="project" value="UniProtKB-SubCell"/>
</dbReference>
<name>A0A2Z4AI21_9BACT</name>
<proteinExistence type="inferred from homology"/>
<keyword evidence="4 8" id="KW-1003">Cell membrane</keyword>
<evidence type="ECO:0000256" key="7">
    <source>
        <dbReference type="ARBA" id="ARBA00023136"/>
    </source>
</evidence>
<evidence type="ECO:0000313" key="9">
    <source>
        <dbReference type="EMBL" id="AWT60926.1"/>
    </source>
</evidence>
<evidence type="ECO:0000256" key="1">
    <source>
        <dbReference type="ARBA" id="ARBA00004651"/>
    </source>
</evidence>
<dbReference type="PANTHER" id="PTHR30269:SF23">
    <property type="entry name" value="MEMBRANE TRANSPORTER PROTEIN YDHB-RELATED"/>
    <property type="match status" value="1"/>
</dbReference>
<feature type="transmembrane region" description="Helical" evidence="8">
    <location>
        <begin position="226"/>
        <end position="245"/>
    </location>
</feature>
<keyword evidence="6 8" id="KW-1133">Transmembrane helix</keyword>
<feature type="transmembrane region" description="Helical" evidence="8">
    <location>
        <begin position="43"/>
        <end position="62"/>
    </location>
</feature>
<organism evidence="9 10">
    <name type="scientific">Candidatus Moanibacter tarae</name>
    <dbReference type="NCBI Taxonomy" id="2200854"/>
    <lineage>
        <taxon>Bacteria</taxon>
        <taxon>Pseudomonadati</taxon>
        <taxon>Verrucomicrobiota</taxon>
        <taxon>Opitutia</taxon>
        <taxon>Puniceicoccales</taxon>
        <taxon>Puniceicoccales incertae sedis</taxon>
        <taxon>Candidatus Moanibacter</taxon>
    </lineage>
</organism>
<feature type="transmembrane region" description="Helical" evidence="8">
    <location>
        <begin position="97"/>
        <end position="115"/>
    </location>
</feature>
<comment type="subcellular location">
    <subcellularLocation>
        <location evidence="1 8">Cell membrane</location>
        <topology evidence="1 8">Multi-pass membrane protein</topology>
    </subcellularLocation>
</comment>
<dbReference type="Proteomes" id="UP000247465">
    <property type="component" value="Chromosome"/>
</dbReference>
<keyword evidence="5 8" id="KW-0812">Transmembrane</keyword>
<evidence type="ECO:0000256" key="4">
    <source>
        <dbReference type="ARBA" id="ARBA00022475"/>
    </source>
</evidence>
<feature type="transmembrane region" description="Helical" evidence="8">
    <location>
        <begin position="71"/>
        <end position="91"/>
    </location>
</feature>
<evidence type="ECO:0000256" key="2">
    <source>
        <dbReference type="ARBA" id="ARBA00009142"/>
    </source>
</evidence>
<reference evidence="9 10" key="1">
    <citation type="submission" date="2018-06" db="EMBL/GenBank/DDBJ databases">
        <title>Draft Genome Sequence of a Novel Marine Bacterium Related to the Verrucomicrobia.</title>
        <authorList>
            <person name="Vosseberg J."/>
            <person name="Martijn J."/>
            <person name="Ettema T.J.G."/>
        </authorList>
    </citation>
    <scope>NUCLEOTIDE SEQUENCE [LARGE SCALE GENOMIC DNA]</scope>
    <source>
        <strain evidence="9">TARA_B100001123</strain>
    </source>
</reference>
<keyword evidence="7 8" id="KW-0472">Membrane</keyword>
<gene>
    <name evidence="9" type="ORF">DF168_02151</name>
</gene>
<dbReference type="Pfam" id="PF01925">
    <property type="entry name" value="TauE"/>
    <property type="match status" value="1"/>
</dbReference>